<evidence type="ECO:0000313" key="2">
    <source>
        <dbReference type="Proteomes" id="UP000230292"/>
    </source>
</evidence>
<evidence type="ECO:0000313" key="1">
    <source>
        <dbReference type="EMBL" id="PIW36429.1"/>
    </source>
</evidence>
<proteinExistence type="predicted"/>
<reference evidence="1 2" key="1">
    <citation type="submission" date="2017-09" db="EMBL/GenBank/DDBJ databases">
        <title>Depth-based differentiation of microbial function through sediment-hosted aquifers and enrichment of novel symbionts in the deep terrestrial subsurface.</title>
        <authorList>
            <person name="Probst A.J."/>
            <person name="Ladd B."/>
            <person name="Jarett J.K."/>
            <person name="Geller-Mcgrath D.E."/>
            <person name="Sieber C.M."/>
            <person name="Emerson J.B."/>
            <person name="Anantharaman K."/>
            <person name="Thomas B.C."/>
            <person name="Malmstrom R."/>
            <person name="Stieglmeier M."/>
            <person name="Klingl A."/>
            <person name="Woyke T."/>
            <person name="Ryan C.M."/>
            <person name="Banfield J.F."/>
        </authorList>
    </citation>
    <scope>NUCLEOTIDE SEQUENCE [LARGE SCALE GENOMIC DNA]</scope>
    <source>
        <strain evidence="1">CG15_BIG_FIL_POST_REV_8_21_14_020_45_12</strain>
    </source>
</reference>
<accession>A0A2M7H2L5</accession>
<comment type="caution">
    <text evidence="1">The sequence shown here is derived from an EMBL/GenBank/DDBJ whole genome shotgun (WGS) entry which is preliminary data.</text>
</comment>
<dbReference type="Proteomes" id="UP000230292">
    <property type="component" value="Unassembled WGS sequence"/>
</dbReference>
<dbReference type="AlphaFoldDB" id="A0A2M7H2L5"/>
<name>A0A2M7H2L5_9BACT</name>
<protein>
    <submittedName>
        <fullName evidence="1">Uncharacterized protein</fullName>
    </submittedName>
</protein>
<gene>
    <name evidence="1" type="ORF">COW24_05425</name>
</gene>
<dbReference type="EMBL" id="PFGC01000054">
    <property type="protein sequence ID" value="PIW36429.1"/>
    <property type="molecule type" value="Genomic_DNA"/>
</dbReference>
<sequence>MIMDTFLEIAVRIIHEQELIIGPLAWEEAEKVSGLSVSNKDHAVTFEVEASVAIDGLISQYERLFGRASVEVCKEAVKDIIVKMAVDQVPSLLK</sequence>
<organism evidence="1 2">
    <name type="scientific">Candidatus Kerfeldbacteria bacterium CG15_BIG_FIL_POST_REV_8_21_14_020_45_12</name>
    <dbReference type="NCBI Taxonomy" id="2014247"/>
    <lineage>
        <taxon>Bacteria</taxon>
        <taxon>Candidatus Kerfeldiibacteriota</taxon>
    </lineage>
</organism>